<feature type="transmembrane region" description="Helical" evidence="14">
    <location>
        <begin position="480"/>
        <end position="502"/>
    </location>
</feature>
<keyword evidence="6" id="KW-0677">Repeat</keyword>
<evidence type="ECO:0000313" key="17">
    <source>
        <dbReference type="EMBL" id="NXG96403.1"/>
    </source>
</evidence>
<evidence type="ECO:0000256" key="4">
    <source>
        <dbReference type="ARBA" id="ARBA00022475"/>
    </source>
</evidence>
<evidence type="ECO:0000256" key="12">
    <source>
        <dbReference type="ARBA" id="ARBA00024220"/>
    </source>
</evidence>
<evidence type="ECO:0000256" key="14">
    <source>
        <dbReference type="SAM" id="Phobius"/>
    </source>
</evidence>
<comment type="caution">
    <text evidence="17">The sequence shown here is derived from an EMBL/GenBank/DDBJ whole genome shotgun (WGS) entry which is preliminary data.</text>
</comment>
<dbReference type="InterPro" id="IPR003593">
    <property type="entry name" value="AAA+_ATPase"/>
</dbReference>
<keyword evidence="3" id="KW-0813">Transport</keyword>
<evidence type="ECO:0000256" key="2">
    <source>
        <dbReference type="ARBA" id="ARBA00009726"/>
    </source>
</evidence>
<dbReference type="InterPro" id="IPR036640">
    <property type="entry name" value="ABC1_TM_sf"/>
</dbReference>
<dbReference type="Gene3D" id="3.40.50.300">
    <property type="entry name" value="P-loop containing nucleotide triphosphate hydrolases"/>
    <property type="match status" value="2"/>
</dbReference>
<gene>
    <name evidence="17" type="primary">Abcc3</name>
    <name evidence="17" type="ORF">LOXLEU_R09549</name>
</gene>
<evidence type="ECO:0000256" key="10">
    <source>
        <dbReference type="ARBA" id="ARBA00022989"/>
    </source>
</evidence>
<sequence>LSTLKMSEYTRHLAVNSLSGFQVALTTFAVYVSVDEKNILDAEKAFVSLSLFNILKFPLNMLPQVISNLAQTSVSLKRIQQFLSHDELNPNCVETKVIAPGNAISVRNATFSWGKELKPTLKDINMLIPSGSLVAIVGHVGCGKSSLVSALLGEMEKLKGEVAVKGSVAYVPQQAWIQNATLKDNILFGQAPNEEKYQDALEACALKTDLEVLPGGDQTEIGEKGINLSGGQRQRVSLARAVYSSSDIFLLDDPLSAVDSHVAKHIFDKVIGPDGVLKGKTRILVTHGISFLPQVDHIFVLVDGKISEMGSYQELLKQNKAFAEFLRNYALDEDIEEDEPTMLEEEEVLLAEDTLSIHTDLADNEPVTNEVRKQFLSILLKINVNTQDQTSIPSLFFSVWTELISKSSSLVLREVEEAPTAVKLAVFWQYMKAVSPAISLVICFLYCCQNAAAIGANVWLSDWTNEPVVNGTQHNTAMRIGVYAALGLLQGLIVLICSFTLAMGGINAARILHAALLENKFHTPQSFYDTTPTGRIINRFSKDIYIIDEVIPPTILMFLGTFFTSLSTMIVIIASTPLFAVVIVPLAVLYFFVQRFYVTTSRQLKRLESVSRSPIYSHFSETVSGASVIRAYRRVKAFVDISDLKVDENQKSYYPGIVSNRWLGIRVEFVGNCIVLFAALFAVIGRDSLNAGLVGLSVSYALQVTLSLNWMVRMTSELETNIVAVERIKEYSETETEAPWIIEGKSPPENWPSKGELEFVNYSVRYRKGLDLVLKDLNLQVHGGEKIGIVGRTGAGKSSMTLCLFRILEAVKGEIKIDGVKISEIGLHDLRSRLTIIPQDPVLFSGTLRMNLDPFNKYSDEEIWKALELSHLKRFVSSQPSMLDYECSEGGENLSVGQRQLVCLARALLRKTRILILDEATAAIDLETDDLIQMTIRTQFVDCTVLTIAHRLNTIMDYTRVLVLDNGTIAEFDTPANLIAAKGIFYSMAKDAGLA</sequence>
<feature type="domain" description="ABC transporter" evidence="15">
    <location>
        <begin position="104"/>
        <end position="328"/>
    </location>
</feature>
<keyword evidence="7" id="KW-0547">Nucleotide-binding</keyword>
<dbReference type="SUPFAM" id="SSF90123">
    <property type="entry name" value="ABC transporter transmembrane region"/>
    <property type="match status" value="1"/>
</dbReference>
<dbReference type="GO" id="GO:0005886">
    <property type="term" value="C:plasma membrane"/>
    <property type="evidence" value="ECO:0007669"/>
    <property type="project" value="UniProtKB-SubCell"/>
</dbReference>
<dbReference type="SUPFAM" id="SSF52540">
    <property type="entry name" value="P-loop containing nucleoside triphosphate hydrolases"/>
    <property type="match status" value="2"/>
</dbReference>
<dbReference type="PANTHER" id="PTHR24223:SF405">
    <property type="entry name" value="ATP-BINDING CASSETTE SUB-FAMILY C MEMBER 3"/>
    <property type="match status" value="1"/>
</dbReference>
<evidence type="ECO:0000256" key="1">
    <source>
        <dbReference type="ARBA" id="ARBA00004651"/>
    </source>
</evidence>
<dbReference type="Gene3D" id="1.20.1560.10">
    <property type="entry name" value="ABC transporter type 1, transmembrane domain"/>
    <property type="match status" value="2"/>
</dbReference>
<evidence type="ECO:0000256" key="3">
    <source>
        <dbReference type="ARBA" id="ARBA00022448"/>
    </source>
</evidence>
<dbReference type="NCBIfam" id="TIGR00957">
    <property type="entry name" value="MRP_assoc_pro"/>
    <property type="match status" value="1"/>
</dbReference>
<dbReference type="InterPro" id="IPR050173">
    <property type="entry name" value="ABC_transporter_C-like"/>
</dbReference>
<dbReference type="GO" id="GO:0015431">
    <property type="term" value="F:ABC-type glutathione S-conjugate transporter activity"/>
    <property type="evidence" value="ECO:0007669"/>
    <property type="project" value="UniProtKB-EC"/>
</dbReference>
<dbReference type="EC" id="7.6.2.3" evidence="12"/>
<protein>
    <recommendedName>
        <fullName evidence="12">ABC-type glutathione-S-conjugate transporter</fullName>
        <ecNumber evidence="12">7.6.2.3</ecNumber>
    </recommendedName>
</protein>
<evidence type="ECO:0000259" key="16">
    <source>
        <dbReference type="PROSITE" id="PS50929"/>
    </source>
</evidence>
<feature type="transmembrane region" description="Helical" evidence="14">
    <location>
        <begin position="544"/>
        <end position="563"/>
    </location>
</feature>
<keyword evidence="9" id="KW-1278">Translocase</keyword>
<dbReference type="Proteomes" id="UP000573793">
    <property type="component" value="Unassembled WGS sequence"/>
</dbReference>
<dbReference type="FunFam" id="3.40.50.300:FF:000074">
    <property type="entry name" value="Multidrug resistance-associated protein 5 isoform 1"/>
    <property type="match status" value="1"/>
</dbReference>
<feature type="non-terminal residue" evidence="17">
    <location>
        <position position="1"/>
    </location>
</feature>
<dbReference type="InterPro" id="IPR003439">
    <property type="entry name" value="ABC_transporter-like_ATP-bd"/>
</dbReference>
<reference evidence="17 18" key="1">
    <citation type="submission" date="2019-09" db="EMBL/GenBank/DDBJ databases">
        <title>Bird 10,000 Genomes (B10K) Project - Family phase.</title>
        <authorList>
            <person name="Zhang G."/>
        </authorList>
    </citation>
    <scope>NUCLEOTIDE SEQUENCE [LARGE SCALE GENOMIC DNA]</scope>
    <source>
        <strain evidence="17">B10K-DU-001-19</strain>
        <tissue evidence="17">Muscle</tissue>
    </source>
</reference>
<keyword evidence="4" id="KW-1003">Cell membrane</keyword>
<evidence type="ECO:0000256" key="5">
    <source>
        <dbReference type="ARBA" id="ARBA00022692"/>
    </source>
</evidence>
<evidence type="ECO:0000256" key="9">
    <source>
        <dbReference type="ARBA" id="ARBA00022967"/>
    </source>
</evidence>
<dbReference type="PROSITE" id="PS00211">
    <property type="entry name" value="ABC_TRANSPORTER_1"/>
    <property type="match status" value="2"/>
</dbReference>
<dbReference type="PANTHER" id="PTHR24223">
    <property type="entry name" value="ATP-BINDING CASSETTE SUB-FAMILY C"/>
    <property type="match status" value="1"/>
</dbReference>
<comment type="subcellular location">
    <subcellularLocation>
        <location evidence="1">Cell membrane</location>
        <topology evidence="1">Multi-pass membrane protein</topology>
    </subcellularLocation>
</comment>
<organism evidence="17 18">
    <name type="scientific">Loxia leucoptera</name>
    <name type="common">White-winged crossbill</name>
    <dbReference type="NCBI Taxonomy" id="96539"/>
    <lineage>
        <taxon>Eukaryota</taxon>
        <taxon>Metazoa</taxon>
        <taxon>Chordata</taxon>
        <taxon>Craniata</taxon>
        <taxon>Vertebrata</taxon>
        <taxon>Euteleostomi</taxon>
        <taxon>Archelosauria</taxon>
        <taxon>Archosauria</taxon>
        <taxon>Dinosauria</taxon>
        <taxon>Saurischia</taxon>
        <taxon>Theropoda</taxon>
        <taxon>Coelurosauria</taxon>
        <taxon>Aves</taxon>
        <taxon>Neognathae</taxon>
        <taxon>Neoaves</taxon>
        <taxon>Telluraves</taxon>
        <taxon>Australaves</taxon>
        <taxon>Passeriformes</taxon>
        <taxon>Passeroidea</taxon>
        <taxon>Fringillidae</taxon>
        <taxon>Carduelinae</taxon>
        <taxon>Loxia</taxon>
    </lineage>
</organism>
<feature type="transmembrane region" description="Helical" evidence="14">
    <location>
        <begin position="437"/>
        <end position="460"/>
    </location>
</feature>
<keyword evidence="11 14" id="KW-0472">Membrane</keyword>
<accession>A0A7K9G657</accession>
<dbReference type="EMBL" id="VWZM01001482">
    <property type="protein sequence ID" value="NXG96403.1"/>
    <property type="molecule type" value="Genomic_DNA"/>
</dbReference>
<feature type="non-terminal residue" evidence="17">
    <location>
        <position position="995"/>
    </location>
</feature>
<evidence type="ECO:0000256" key="7">
    <source>
        <dbReference type="ARBA" id="ARBA00022741"/>
    </source>
</evidence>
<dbReference type="CDD" id="cd03244">
    <property type="entry name" value="ABCC_MRP_domain2"/>
    <property type="match status" value="1"/>
</dbReference>
<dbReference type="FunFam" id="1.20.1560.10:FF:000001">
    <property type="entry name" value="ATP-binding cassette subfamily C member 1"/>
    <property type="match status" value="1"/>
</dbReference>
<keyword evidence="10 14" id="KW-1133">Transmembrane helix</keyword>
<dbReference type="InterPro" id="IPR027417">
    <property type="entry name" value="P-loop_NTPase"/>
</dbReference>
<evidence type="ECO:0000256" key="8">
    <source>
        <dbReference type="ARBA" id="ARBA00022840"/>
    </source>
</evidence>
<dbReference type="GO" id="GO:0016887">
    <property type="term" value="F:ATP hydrolysis activity"/>
    <property type="evidence" value="ECO:0007669"/>
    <property type="project" value="InterPro"/>
</dbReference>
<evidence type="ECO:0000259" key="15">
    <source>
        <dbReference type="PROSITE" id="PS50893"/>
    </source>
</evidence>
<dbReference type="AlphaFoldDB" id="A0A7K9G657"/>
<proteinExistence type="inferred from homology"/>
<keyword evidence="5 14" id="KW-0812">Transmembrane</keyword>
<dbReference type="PROSITE" id="PS50893">
    <property type="entry name" value="ABC_TRANSPORTER_2"/>
    <property type="match status" value="2"/>
</dbReference>
<dbReference type="SMART" id="SM00382">
    <property type="entry name" value="AAA"/>
    <property type="match status" value="2"/>
</dbReference>
<evidence type="ECO:0000256" key="11">
    <source>
        <dbReference type="ARBA" id="ARBA00023136"/>
    </source>
</evidence>
<feature type="domain" description="ABC transmembrane type-1" evidence="16">
    <location>
        <begin position="440"/>
        <end position="720"/>
    </location>
</feature>
<dbReference type="Pfam" id="PF00005">
    <property type="entry name" value="ABC_tran"/>
    <property type="match status" value="2"/>
</dbReference>
<feature type="transmembrane region" description="Helical" evidence="14">
    <location>
        <begin position="569"/>
        <end position="593"/>
    </location>
</feature>
<name>A0A7K9G657_LOXLE</name>
<comment type="similarity">
    <text evidence="2">Belongs to the ABC transporter superfamily. ABCC family. Conjugate transporter (TC 3.A.1.208) subfamily.</text>
</comment>
<dbReference type="CDD" id="cd03250">
    <property type="entry name" value="ABCC_MRP_domain1"/>
    <property type="match status" value="1"/>
</dbReference>
<dbReference type="InterPro" id="IPR011527">
    <property type="entry name" value="ABC1_TM_dom"/>
</dbReference>
<comment type="catalytic activity">
    <reaction evidence="13">
        <text>leukotriene C4(in) + ATP + H2O = leukotriene C4(out) + ADP + phosphate + H(+)</text>
        <dbReference type="Rhea" id="RHEA:38963"/>
        <dbReference type="ChEBI" id="CHEBI:15377"/>
        <dbReference type="ChEBI" id="CHEBI:15378"/>
        <dbReference type="ChEBI" id="CHEBI:30616"/>
        <dbReference type="ChEBI" id="CHEBI:43474"/>
        <dbReference type="ChEBI" id="CHEBI:57973"/>
        <dbReference type="ChEBI" id="CHEBI:456216"/>
    </reaction>
    <physiologicalReaction direction="left-to-right" evidence="13">
        <dbReference type="Rhea" id="RHEA:38964"/>
    </physiologicalReaction>
</comment>
<dbReference type="InterPro" id="IPR005292">
    <property type="entry name" value="MRP"/>
</dbReference>
<evidence type="ECO:0000313" key="18">
    <source>
        <dbReference type="Proteomes" id="UP000573793"/>
    </source>
</evidence>
<dbReference type="PROSITE" id="PS50929">
    <property type="entry name" value="ABC_TM1F"/>
    <property type="match status" value="1"/>
</dbReference>
<evidence type="ECO:0000256" key="6">
    <source>
        <dbReference type="ARBA" id="ARBA00022737"/>
    </source>
</evidence>
<feature type="domain" description="ABC transporter" evidence="15">
    <location>
        <begin position="757"/>
        <end position="991"/>
    </location>
</feature>
<keyword evidence="8" id="KW-0067">ATP-binding</keyword>
<keyword evidence="18" id="KW-1185">Reference proteome</keyword>
<dbReference type="GO" id="GO:0005524">
    <property type="term" value="F:ATP binding"/>
    <property type="evidence" value="ECO:0007669"/>
    <property type="project" value="UniProtKB-KW"/>
</dbReference>
<dbReference type="Pfam" id="PF00664">
    <property type="entry name" value="ABC_membrane"/>
    <property type="match status" value="1"/>
</dbReference>
<dbReference type="InterPro" id="IPR017871">
    <property type="entry name" value="ABC_transporter-like_CS"/>
</dbReference>
<evidence type="ECO:0000256" key="13">
    <source>
        <dbReference type="ARBA" id="ARBA00047523"/>
    </source>
</evidence>
<feature type="transmembrane region" description="Helical" evidence="14">
    <location>
        <begin position="669"/>
        <end position="685"/>
    </location>
</feature>
<dbReference type="CDD" id="cd18603">
    <property type="entry name" value="ABC_6TM_MRP1_2_3_6_D2_like"/>
    <property type="match status" value="1"/>
</dbReference>
<dbReference type="FunFam" id="3.40.50.300:FF:000293">
    <property type="entry name" value="ATP binding cassette subfamily C member 1"/>
    <property type="match status" value="1"/>
</dbReference>